<feature type="transmembrane region" description="Helical" evidence="1">
    <location>
        <begin position="20"/>
        <end position="38"/>
    </location>
</feature>
<sequence>MVKHAKSLWKYLLDNSTKGIISTILGILIVLGSVISVFLEKADWPQAAIGMAAGFAAIGFIGKKGFSPEEKQ</sequence>
<reference evidence="3" key="1">
    <citation type="submission" date="2018-05" db="EMBL/GenBank/DDBJ databases">
        <title>Leptospira yasudae sp. nov. and Leptospira stimsonii sp. nov., two pathogenic species of the genus Leptospira isolated from environmental sources.</title>
        <authorList>
            <person name="Casanovas-Massana A."/>
            <person name="Hamond C."/>
            <person name="Santos L.A."/>
            <person name="Hacker K.P."/>
            <person name="Balassiano I."/>
            <person name="Medeiros M.A."/>
            <person name="Reis M.G."/>
            <person name="Ko A.I."/>
            <person name="Wunder E.A."/>
        </authorList>
    </citation>
    <scope>NUCLEOTIDE SEQUENCE [LARGE SCALE GENOMIC DNA]</scope>
    <source>
        <strain evidence="3">Yale</strain>
    </source>
</reference>
<keyword evidence="1" id="KW-0812">Transmembrane</keyword>
<gene>
    <name evidence="2" type="ORF">DLM75_22000</name>
</gene>
<evidence type="ECO:0000313" key="2">
    <source>
        <dbReference type="EMBL" id="RHX84696.1"/>
    </source>
</evidence>
<comment type="caution">
    <text evidence="2">The sequence shown here is derived from an EMBL/GenBank/DDBJ whole genome shotgun (WGS) entry which is preliminary data.</text>
</comment>
<dbReference type="RefSeq" id="WP_118970665.1">
    <property type="nucleotide sequence ID" value="NZ_QHCT01000011.1"/>
</dbReference>
<evidence type="ECO:0000256" key="1">
    <source>
        <dbReference type="SAM" id="Phobius"/>
    </source>
</evidence>
<keyword evidence="1" id="KW-1133">Transmembrane helix</keyword>
<feature type="transmembrane region" description="Helical" evidence="1">
    <location>
        <begin position="44"/>
        <end position="62"/>
    </location>
</feature>
<organism evidence="2 3">
    <name type="scientific">Leptospira stimsonii</name>
    <dbReference type="NCBI Taxonomy" id="2202203"/>
    <lineage>
        <taxon>Bacteria</taxon>
        <taxon>Pseudomonadati</taxon>
        <taxon>Spirochaetota</taxon>
        <taxon>Spirochaetia</taxon>
        <taxon>Leptospirales</taxon>
        <taxon>Leptospiraceae</taxon>
        <taxon>Leptospira</taxon>
    </lineage>
</organism>
<dbReference type="AlphaFoldDB" id="A0A396YTP4"/>
<proteinExistence type="predicted"/>
<dbReference type="EMBL" id="QHCT01000011">
    <property type="protein sequence ID" value="RHX84696.1"/>
    <property type="molecule type" value="Genomic_DNA"/>
</dbReference>
<dbReference type="Proteomes" id="UP000265798">
    <property type="component" value="Unassembled WGS sequence"/>
</dbReference>
<evidence type="ECO:0000313" key="3">
    <source>
        <dbReference type="Proteomes" id="UP000265798"/>
    </source>
</evidence>
<keyword evidence="1" id="KW-0472">Membrane</keyword>
<protein>
    <submittedName>
        <fullName evidence="2">Uncharacterized protein</fullName>
    </submittedName>
</protein>
<name>A0A396YTP4_9LEPT</name>
<accession>A0A396YTP4</accession>